<dbReference type="AlphaFoldDB" id="A0A6A5AYJ5"/>
<gene>
    <name evidence="1" type="ORF">AaE_000960</name>
</gene>
<dbReference type="VEuPathDB" id="FungiDB:H257_02627"/>
<feature type="non-terminal residue" evidence="1">
    <location>
        <position position="83"/>
    </location>
</feature>
<protein>
    <submittedName>
        <fullName evidence="1">Uncharacterized protein</fullName>
    </submittedName>
</protein>
<comment type="caution">
    <text evidence="1">The sequence shown here is derived from an EMBL/GenBank/DDBJ whole genome shotgun (WGS) entry which is preliminary data.</text>
</comment>
<accession>A0A6A5AYJ5</accession>
<sequence length="83" mass="9432">MTVRAYFVSERDVVSLDAGRHLPQSSYVQLTGDQVVYTMAYVQTLLQLKPMVYDFAVADLHAYLLKTLATTKDQLKTHLVTPR</sequence>
<evidence type="ECO:0000313" key="1">
    <source>
        <dbReference type="EMBL" id="KAF0775340.1"/>
    </source>
</evidence>
<proteinExistence type="predicted"/>
<evidence type="ECO:0000313" key="2">
    <source>
        <dbReference type="Proteomes" id="UP000469452"/>
    </source>
</evidence>
<dbReference type="Proteomes" id="UP000469452">
    <property type="component" value="Unassembled WGS sequence"/>
</dbReference>
<reference evidence="1 2" key="1">
    <citation type="submission" date="2019-06" db="EMBL/GenBank/DDBJ databases">
        <title>Genomics analysis of Aphanomyces spp. identifies a new class of oomycete effector associated with host adaptation.</title>
        <authorList>
            <person name="Gaulin E."/>
        </authorList>
    </citation>
    <scope>NUCLEOTIDE SEQUENCE [LARGE SCALE GENOMIC DNA]</scope>
    <source>
        <strain evidence="1 2">E</strain>
    </source>
</reference>
<name>A0A6A5AYJ5_APHAT</name>
<organism evidence="1 2">
    <name type="scientific">Aphanomyces astaci</name>
    <name type="common">Crayfish plague agent</name>
    <dbReference type="NCBI Taxonomy" id="112090"/>
    <lineage>
        <taxon>Eukaryota</taxon>
        <taxon>Sar</taxon>
        <taxon>Stramenopiles</taxon>
        <taxon>Oomycota</taxon>
        <taxon>Saprolegniomycetes</taxon>
        <taxon>Saprolegniales</taxon>
        <taxon>Verrucalvaceae</taxon>
        <taxon>Aphanomyces</taxon>
    </lineage>
</organism>
<dbReference type="EMBL" id="VJMI01001728">
    <property type="protein sequence ID" value="KAF0775340.1"/>
    <property type="molecule type" value="Genomic_DNA"/>
</dbReference>